<evidence type="ECO:0000256" key="15">
    <source>
        <dbReference type="SAM" id="SignalP"/>
    </source>
</evidence>
<keyword evidence="12" id="KW-0170">Cobalt</keyword>
<accession>A0A4Y9LAI2</accession>
<evidence type="ECO:0000313" key="17">
    <source>
        <dbReference type="Proteomes" id="UP000297966"/>
    </source>
</evidence>
<evidence type="ECO:0000256" key="13">
    <source>
        <dbReference type="RuleBase" id="RU362101"/>
    </source>
</evidence>
<sequence length="282" mass="29629">MRELLFFIASSFWAGAAHAATPGHGKTIAAAYIVGARGKPIDAVILGIFVTLSHVSGIVLIGVLASLGSAWLQPQRIEAYLAVVVGSLVIVLGLWMLWAQRDLVALAMGEAYQPGDAARRTDAHARDQGHDHAHHDHSHSHGHAHGDGRREPVVWHSHGFGKVHAHRLDVMAENRPKLPVLLALGVAGGLLPDPAALALLLGALSSGKVMLGVITVLVFSLGFAATLVVVGIVAAKVGEKVLDWLDSIWMVRLQIATSLLIVGMGVVLTIRAVSELAALSAS</sequence>
<dbReference type="PANTHER" id="PTHR40659">
    <property type="entry name" value="NICKEL/COBALT EFFLUX SYSTEM RCNA"/>
    <property type="match status" value="1"/>
</dbReference>
<evidence type="ECO:0000256" key="12">
    <source>
        <dbReference type="ARBA" id="ARBA00023285"/>
    </source>
</evidence>
<dbReference type="GO" id="GO:0005886">
    <property type="term" value="C:plasma membrane"/>
    <property type="evidence" value="ECO:0007669"/>
    <property type="project" value="UniProtKB-SubCell"/>
</dbReference>
<dbReference type="InterPro" id="IPR011541">
    <property type="entry name" value="Ni/Co_transpt_high_affinity"/>
</dbReference>
<protein>
    <recommendedName>
        <fullName evidence="13">Nickel/cobalt efflux system</fullName>
    </recommendedName>
</protein>
<keyword evidence="17" id="KW-1185">Reference proteome</keyword>
<gene>
    <name evidence="16" type="ORF">E4K65_38510</name>
</gene>
<evidence type="ECO:0000256" key="4">
    <source>
        <dbReference type="ARBA" id="ARBA00022448"/>
    </source>
</evidence>
<evidence type="ECO:0000256" key="5">
    <source>
        <dbReference type="ARBA" id="ARBA00022475"/>
    </source>
</evidence>
<dbReference type="GO" id="GO:0032025">
    <property type="term" value="P:response to cobalt ion"/>
    <property type="evidence" value="ECO:0007669"/>
    <property type="project" value="TreeGrafter"/>
</dbReference>
<keyword evidence="7 13" id="KW-0812">Transmembrane</keyword>
<dbReference type="PANTHER" id="PTHR40659:SF1">
    <property type="entry name" value="NICKEL_COBALT EFFLUX SYSTEM RCNA"/>
    <property type="match status" value="1"/>
</dbReference>
<evidence type="ECO:0000256" key="3">
    <source>
        <dbReference type="ARBA" id="ARBA00022426"/>
    </source>
</evidence>
<feature type="chain" id="PRO_5021419055" description="Nickel/cobalt efflux system" evidence="15">
    <location>
        <begin position="20"/>
        <end position="282"/>
    </location>
</feature>
<dbReference type="AlphaFoldDB" id="A0A4Y9LAI2"/>
<keyword evidence="10" id="KW-0921">Nickel transport</keyword>
<evidence type="ECO:0000256" key="10">
    <source>
        <dbReference type="ARBA" id="ARBA00023112"/>
    </source>
</evidence>
<dbReference type="GO" id="GO:0010045">
    <property type="term" value="P:response to nickel cation"/>
    <property type="evidence" value="ECO:0007669"/>
    <property type="project" value="TreeGrafter"/>
</dbReference>
<feature type="signal peptide" evidence="15">
    <location>
        <begin position="1"/>
        <end position="19"/>
    </location>
</feature>
<evidence type="ECO:0000313" key="16">
    <source>
        <dbReference type="EMBL" id="TFV40538.1"/>
    </source>
</evidence>
<dbReference type="GO" id="GO:0015099">
    <property type="term" value="F:nickel cation transmembrane transporter activity"/>
    <property type="evidence" value="ECO:0007669"/>
    <property type="project" value="UniProtKB-UniRule"/>
</dbReference>
<feature type="transmembrane region" description="Helical" evidence="13">
    <location>
        <begin position="255"/>
        <end position="273"/>
    </location>
</feature>
<dbReference type="RefSeq" id="WP_135178538.1">
    <property type="nucleotide sequence ID" value="NZ_SPQT01000032.1"/>
</dbReference>
<reference evidence="16 17" key="1">
    <citation type="submission" date="2019-03" db="EMBL/GenBank/DDBJ databases">
        <title>Bradyrhizobium diversity isolated from nodules of Chamaecrista fasciculata.</title>
        <authorList>
            <person name="Klepa M.S."/>
            <person name="Urquiaga M.O."/>
            <person name="Hungria M."/>
            <person name="Delamuta J.R."/>
        </authorList>
    </citation>
    <scope>NUCLEOTIDE SEQUENCE [LARGE SCALE GENOMIC DNA]</scope>
    <source>
        <strain evidence="16 17">CNPSo 3448</strain>
    </source>
</reference>
<comment type="subcellular location">
    <subcellularLocation>
        <location evidence="2 13">Cell membrane</location>
        <topology evidence="2 13">Multi-pass membrane protein</topology>
    </subcellularLocation>
</comment>
<comment type="caution">
    <text evidence="16">The sequence shown here is derived from an EMBL/GenBank/DDBJ whole genome shotgun (WGS) entry which is preliminary data.</text>
</comment>
<dbReference type="GO" id="GO:0046583">
    <property type="term" value="F:monoatomic cation efflux transmembrane transporter activity"/>
    <property type="evidence" value="ECO:0007669"/>
    <property type="project" value="TreeGrafter"/>
</dbReference>
<evidence type="ECO:0000256" key="2">
    <source>
        <dbReference type="ARBA" id="ARBA00004651"/>
    </source>
</evidence>
<evidence type="ECO:0000256" key="14">
    <source>
        <dbReference type="SAM" id="MobiDB-lite"/>
    </source>
</evidence>
<evidence type="ECO:0000256" key="7">
    <source>
        <dbReference type="ARBA" id="ARBA00022692"/>
    </source>
</evidence>
<keyword evidence="4 13" id="KW-0813">Transport</keyword>
<evidence type="ECO:0000256" key="6">
    <source>
        <dbReference type="ARBA" id="ARBA00022596"/>
    </source>
</evidence>
<comment type="function">
    <text evidence="1">Efflux system for nickel and cobalt.</text>
</comment>
<evidence type="ECO:0000256" key="9">
    <source>
        <dbReference type="ARBA" id="ARBA00023065"/>
    </source>
</evidence>
<feature type="transmembrane region" description="Helical" evidence="13">
    <location>
        <begin position="43"/>
        <end position="67"/>
    </location>
</feature>
<name>A0A4Y9LAI2_9BRAD</name>
<feature type="transmembrane region" description="Helical" evidence="13">
    <location>
        <begin position="180"/>
        <end position="204"/>
    </location>
</feature>
<keyword evidence="6" id="KW-0533">Nickel</keyword>
<feature type="transmembrane region" description="Helical" evidence="13">
    <location>
        <begin position="79"/>
        <end position="98"/>
    </location>
</feature>
<dbReference type="OrthoDB" id="271709at2"/>
<evidence type="ECO:0000256" key="8">
    <source>
        <dbReference type="ARBA" id="ARBA00022989"/>
    </source>
</evidence>
<organism evidence="16 17">
    <name type="scientific">Bradyrhizobium niftali</name>
    <dbReference type="NCBI Taxonomy" id="2560055"/>
    <lineage>
        <taxon>Bacteria</taxon>
        <taxon>Pseudomonadati</taxon>
        <taxon>Pseudomonadota</taxon>
        <taxon>Alphaproteobacteria</taxon>
        <taxon>Hyphomicrobiales</taxon>
        <taxon>Nitrobacteraceae</taxon>
        <taxon>Bradyrhizobium</taxon>
    </lineage>
</organism>
<keyword evidence="3" id="KW-0171">Cobalt transport</keyword>
<dbReference type="Pfam" id="PF03824">
    <property type="entry name" value="NicO"/>
    <property type="match status" value="1"/>
</dbReference>
<proteinExistence type="inferred from homology"/>
<dbReference type="Proteomes" id="UP000297966">
    <property type="component" value="Unassembled WGS sequence"/>
</dbReference>
<feature type="region of interest" description="Disordered" evidence="14">
    <location>
        <begin position="117"/>
        <end position="148"/>
    </location>
</feature>
<dbReference type="EMBL" id="SPQT01000032">
    <property type="protein sequence ID" value="TFV40538.1"/>
    <property type="molecule type" value="Genomic_DNA"/>
</dbReference>
<dbReference type="InterPro" id="IPR051224">
    <property type="entry name" value="NiCoT_RcnA"/>
</dbReference>
<dbReference type="GO" id="GO:0006824">
    <property type="term" value="P:cobalt ion transport"/>
    <property type="evidence" value="ECO:0007669"/>
    <property type="project" value="UniProtKB-KW"/>
</dbReference>
<keyword evidence="15" id="KW-0732">Signal</keyword>
<keyword evidence="9" id="KW-0406">Ion transport</keyword>
<comment type="similarity">
    <text evidence="13">Belongs to the NiCoT transporter (TC 2.A.52) family.</text>
</comment>
<keyword evidence="11 13" id="KW-0472">Membrane</keyword>
<evidence type="ECO:0000256" key="1">
    <source>
        <dbReference type="ARBA" id="ARBA00002510"/>
    </source>
</evidence>
<keyword evidence="5" id="KW-1003">Cell membrane</keyword>
<evidence type="ECO:0000256" key="11">
    <source>
        <dbReference type="ARBA" id="ARBA00023136"/>
    </source>
</evidence>
<keyword evidence="8 13" id="KW-1133">Transmembrane helix</keyword>
<feature type="transmembrane region" description="Helical" evidence="13">
    <location>
        <begin position="211"/>
        <end position="235"/>
    </location>
</feature>
<feature type="compositionally biased region" description="Basic and acidic residues" evidence="14">
    <location>
        <begin position="117"/>
        <end position="134"/>
    </location>
</feature>